<dbReference type="Gene3D" id="3.40.630.30">
    <property type="match status" value="1"/>
</dbReference>
<evidence type="ECO:0000259" key="1">
    <source>
        <dbReference type="PROSITE" id="PS51186"/>
    </source>
</evidence>
<name>A0A409WG32_PSICY</name>
<dbReference type="InParanoid" id="A0A409WG32"/>
<dbReference type="PANTHER" id="PTHR42791">
    <property type="entry name" value="GNAT FAMILY ACETYLTRANSFERASE"/>
    <property type="match status" value="1"/>
</dbReference>
<accession>A0A409WG32</accession>
<organism evidence="2 3">
    <name type="scientific">Psilocybe cyanescens</name>
    <dbReference type="NCBI Taxonomy" id="93625"/>
    <lineage>
        <taxon>Eukaryota</taxon>
        <taxon>Fungi</taxon>
        <taxon>Dikarya</taxon>
        <taxon>Basidiomycota</taxon>
        <taxon>Agaricomycotina</taxon>
        <taxon>Agaricomycetes</taxon>
        <taxon>Agaricomycetidae</taxon>
        <taxon>Agaricales</taxon>
        <taxon>Agaricineae</taxon>
        <taxon>Strophariaceae</taxon>
        <taxon>Psilocybe</taxon>
    </lineage>
</organism>
<dbReference type="EMBL" id="NHYD01003440">
    <property type="protein sequence ID" value="PPQ77410.1"/>
    <property type="molecule type" value="Genomic_DNA"/>
</dbReference>
<proteinExistence type="predicted"/>
<dbReference type="STRING" id="93625.A0A409WG32"/>
<dbReference type="Pfam" id="PF13508">
    <property type="entry name" value="Acetyltransf_7"/>
    <property type="match status" value="1"/>
</dbReference>
<comment type="caution">
    <text evidence="2">The sequence shown here is derived from an EMBL/GenBank/DDBJ whole genome shotgun (WGS) entry which is preliminary data.</text>
</comment>
<dbReference type="CDD" id="cd04301">
    <property type="entry name" value="NAT_SF"/>
    <property type="match status" value="1"/>
</dbReference>
<evidence type="ECO:0000313" key="3">
    <source>
        <dbReference type="Proteomes" id="UP000283269"/>
    </source>
</evidence>
<reference evidence="2 3" key="1">
    <citation type="journal article" date="2018" name="Evol. Lett.">
        <title>Horizontal gene cluster transfer increased hallucinogenic mushroom diversity.</title>
        <authorList>
            <person name="Reynolds H.T."/>
            <person name="Vijayakumar V."/>
            <person name="Gluck-Thaler E."/>
            <person name="Korotkin H.B."/>
            <person name="Matheny P.B."/>
            <person name="Slot J.C."/>
        </authorList>
    </citation>
    <scope>NUCLEOTIDE SEQUENCE [LARGE SCALE GENOMIC DNA]</scope>
    <source>
        <strain evidence="2 3">2631</strain>
    </source>
</reference>
<evidence type="ECO:0000313" key="2">
    <source>
        <dbReference type="EMBL" id="PPQ77410.1"/>
    </source>
</evidence>
<dbReference type="InterPro" id="IPR000182">
    <property type="entry name" value="GNAT_dom"/>
</dbReference>
<dbReference type="InterPro" id="IPR016181">
    <property type="entry name" value="Acyl_CoA_acyltransferase"/>
</dbReference>
<dbReference type="InterPro" id="IPR052523">
    <property type="entry name" value="Trichothecene_AcTrans"/>
</dbReference>
<keyword evidence="3" id="KW-1185">Reference proteome</keyword>
<dbReference type="PROSITE" id="PS51186">
    <property type="entry name" value="GNAT"/>
    <property type="match status" value="1"/>
</dbReference>
<feature type="domain" description="N-acetyltransferase" evidence="1">
    <location>
        <begin position="91"/>
        <end position="241"/>
    </location>
</feature>
<sequence>MAYTVDVASSCSLEVSLLHHSVVPLKSGKTNASVPIRKVDAFTSQAIPGKQRGRPLMHFWKILSPYTFDQKPSRTAHKIISASFLMMWLRTKIVLTIDAGTAIIVATPSEAGPRTPVNVITELITTLLTAAAKNIGVKEARKRNKEFARKSEVVISETLGDRIREMIYVNLLATDPQNQGQGYGGALLESITRTADISGQSIWLQSSNINNTEFYMSHGFRTVAEVCLGDDNPNWYSKPVIVPIMVREPVWHLSIEKGS</sequence>
<gene>
    <name evidence="2" type="ORF">CVT25_010992</name>
</gene>
<dbReference type="OrthoDB" id="2744543at2759"/>
<dbReference type="AlphaFoldDB" id="A0A409WG32"/>
<dbReference type="PANTHER" id="PTHR42791:SF1">
    <property type="entry name" value="N-ACETYLTRANSFERASE DOMAIN-CONTAINING PROTEIN"/>
    <property type="match status" value="1"/>
</dbReference>
<protein>
    <recommendedName>
        <fullName evidence="1">N-acetyltransferase domain-containing protein</fullName>
    </recommendedName>
</protein>
<dbReference type="GO" id="GO:0016747">
    <property type="term" value="F:acyltransferase activity, transferring groups other than amino-acyl groups"/>
    <property type="evidence" value="ECO:0007669"/>
    <property type="project" value="InterPro"/>
</dbReference>
<dbReference type="Proteomes" id="UP000283269">
    <property type="component" value="Unassembled WGS sequence"/>
</dbReference>
<dbReference type="SUPFAM" id="SSF55729">
    <property type="entry name" value="Acyl-CoA N-acyltransferases (Nat)"/>
    <property type="match status" value="1"/>
</dbReference>